<dbReference type="EMBL" id="SLWR01000014">
    <property type="protein sequence ID" value="TCO42281.1"/>
    <property type="molecule type" value="Genomic_DNA"/>
</dbReference>
<evidence type="ECO:0000313" key="6">
    <source>
        <dbReference type="EMBL" id="TCO42281.1"/>
    </source>
</evidence>
<evidence type="ECO:0000259" key="5">
    <source>
        <dbReference type="Pfam" id="PF01850"/>
    </source>
</evidence>
<proteinExistence type="predicted"/>
<name>A0A4R2ICK4_9ACTN</name>
<gene>
    <name evidence="6" type="ORF">EV646_114104</name>
</gene>
<keyword evidence="4" id="KW-0460">Magnesium</keyword>
<reference evidence="6 7" key="1">
    <citation type="journal article" date="2015" name="Stand. Genomic Sci.">
        <title>Genomic Encyclopedia of Bacterial and Archaeal Type Strains, Phase III: the genomes of soil and plant-associated and newly described type strains.</title>
        <authorList>
            <person name="Whitman W.B."/>
            <person name="Woyke T."/>
            <person name="Klenk H.P."/>
            <person name="Zhou Y."/>
            <person name="Lilburn T.G."/>
            <person name="Beck B.J."/>
            <person name="De Vos P."/>
            <person name="Vandamme P."/>
            <person name="Eisen J.A."/>
            <person name="Garrity G."/>
            <person name="Hugenholtz P."/>
            <person name="Kyrpides N.C."/>
        </authorList>
    </citation>
    <scope>NUCLEOTIDE SEQUENCE [LARGE SCALE GENOMIC DNA]</scope>
    <source>
        <strain evidence="6 7">VKM Ac-2541</strain>
    </source>
</reference>
<evidence type="ECO:0000256" key="4">
    <source>
        <dbReference type="ARBA" id="ARBA00022842"/>
    </source>
</evidence>
<dbReference type="Gene3D" id="3.40.50.1010">
    <property type="entry name" value="5'-nuclease"/>
    <property type="match status" value="1"/>
</dbReference>
<dbReference type="Pfam" id="PF01850">
    <property type="entry name" value="PIN"/>
    <property type="match status" value="1"/>
</dbReference>
<dbReference type="GO" id="GO:0004518">
    <property type="term" value="F:nuclease activity"/>
    <property type="evidence" value="ECO:0007669"/>
    <property type="project" value="UniProtKB-KW"/>
</dbReference>
<evidence type="ECO:0000256" key="3">
    <source>
        <dbReference type="ARBA" id="ARBA00022801"/>
    </source>
</evidence>
<dbReference type="RefSeq" id="WP_132155744.1">
    <property type="nucleotide sequence ID" value="NZ_SLWR01000014.1"/>
</dbReference>
<dbReference type="Proteomes" id="UP000295573">
    <property type="component" value="Unassembled WGS sequence"/>
</dbReference>
<evidence type="ECO:0000313" key="7">
    <source>
        <dbReference type="Proteomes" id="UP000295573"/>
    </source>
</evidence>
<dbReference type="CDD" id="cd09854">
    <property type="entry name" value="PIN_VapC-like"/>
    <property type="match status" value="1"/>
</dbReference>
<dbReference type="AlphaFoldDB" id="A0A4R2ICK4"/>
<dbReference type="InterPro" id="IPR002716">
    <property type="entry name" value="PIN_dom"/>
</dbReference>
<feature type="domain" description="PIN" evidence="5">
    <location>
        <begin position="5"/>
        <end position="116"/>
    </location>
</feature>
<sequence>MNKAIVLDAGALIAIERRSVQIQELLLAARARHASVVVPTPVVAQVVREGGRQANLRRFLADSYLRFAGLDYPIALEIGALLGRSGTADVVDACVAICARNLGNCPVVTSDPGDLRKLDPALPLIVV</sequence>
<keyword evidence="7" id="KW-1185">Reference proteome</keyword>
<keyword evidence="2" id="KW-0479">Metal-binding</keyword>
<dbReference type="GO" id="GO:0016787">
    <property type="term" value="F:hydrolase activity"/>
    <property type="evidence" value="ECO:0007669"/>
    <property type="project" value="UniProtKB-KW"/>
</dbReference>
<evidence type="ECO:0000256" key="2">
    <source>
        <dbReference type="ARBA" id="ARBA00022723"/>
    </source>
</evidence>
<dbReference type="OrthoDB" id="3785877at2"/>
<comment type="caution">
    <text evidence="6">The sequence shown here is derived from an EMBL/GenBank/DDBJ whole genome shotgun (WGS) entry which is preliminary data.</text>
</comment>
<keyword evidence="3" id="KW-0378">Hydrolase</keyword>
<accession>A0A4R2ICK4</accession>
<organism evidence="6 7">
    <name type="scientific">Kribbella antiqua</name>
    <dbReference type="NCBI Taxonomy" id="2512217"/>
    <lineage>
        <taxon>Bacteria</taxon>
        <taxon>Bacillati</taxon>
        <taxon>Actinomycetota</taxon>
        <taxon>Actinomycetes</taxon>
        <taxon>Propionibacteriales</taxon>
        <taxon>Kribbellaceae</taxon>
        <taxon>Kribbella</taxon>
    </lineage>
</organism>
<evidence type="ECO:0000256" key="1">
    <source>
        <dbReference type="ARBA" id="ARBA00022722"/>
    </source>
</evidence>
<dbReference type="InterPro" id="IPR029060">
    <property type="entry name" value="PIN-like_dom_sf"/>
</dbReference>
<dbReference type="SUPFAM" id="SSF88723">
    <property type="entry name" value="PIN domain-like"/>
    <property type="match status" value="1"/>
</dbReference>
<keyword evidence="1" id="KW-0540">Nuclease</keyword>
<dbReference type="GO" id="GO:0046872">
    <property type="term" value="F:metal ion binding"/>
    <property type="evidence" value="ECO:0007669"/>
    <property type="project" value="UniProtKB-KW"/>
</dbReference>
<protein>
    <recommendedName>
        <fullName evidence="5">PIN domain-containing protein</fullName>
    </recommendedName>
</protein>